<keyword evidence="3 6" id="KW-0547">Nucleotide-binding</keyword>
<comment type="caution">
    <text evidence="9">The sequence shown here is derived from an EMBL/GenBank/DDBJ whole genome shotgun (WGS) entry which is preliminary data.</text>
</comment>
<evidence type="ECO:0000256" key="7">
    <source>
        <dbReference type="RuleBase" id="RU000304"/>
    </source>
</evidence>
<keyword evidence="5 6" id="KW-0067">ATP-binding</keyword>
<dbReference type="InterPro" id="IPR017441">
    <property type="entry name" value="Protein_kinase_ATP_BS"/>
</dbReference>
<keyword evidence="2" id="KW-0808">Transferase</keyword>
<dbReference type="Gene3D" id="3.30.200.20">
    <property type="entry name" value="Phosphorylase Kinase, domain 1"/>
    <property type="match status" value="1"/>
</dbReference>
<dbReference type="PROSITE" id="PS00108">
    <property type="entry name" value="PROTEIN_KINASE_ST"/>
    <property type="match status" value="1"/>
</dbReference>
<dbReference type="PROSITE" id="PS50011">
    <property type="entry name" value="PROTEIN_KINASE_DOM"/>
    <property type="match status" value="1"/>
</dbReference>
<dbReference type="Proteomes" id="UP000663852">
    <property type="component" value="Unassembled WGS sequence"/>
</dbReference>
<evidence type="ECO:0000313" key="9">
    <source>
        <dbReference type="EMBL" id="CAF1264315.1"/>
    </source>
</evidence>
<dbReference type="OrthoDB" id="3205605at2759"/>
<dbReference type="AlphaFoldDB" id="A0A815AZZ6"/>
<evidence type="ECO:0000256" key="3">
    <source>
        <dbReference type="ARBA" id="ARBA00022741"/>
    </source>
</evidence>
<feature type="domain" description="Protein kinase" evidence="8">
    <location>
        <begin position="25"/>
        <end position="287"/>
    </location>
</feature>
<feature type="binding site" evidence="6">
    <location>
        <position position="53"/>
    </location>
    <ligand>
        <name>ATP</name>
        <dbReference type="ChEBI" id="CHEBI:30616"/>
    </ligand>
</feature>
<gene>
    <name evidence="9" type="ORF">EDS130_LOCUS28679</name>
</gene>
<dbReference type="GO" id="GO:0005524">
    <property type="term" value="F:ATP binding"/>
    <property type="evidence" value="ECO:0007669"/>
    <property type="project" value="UniProtKB-UniRule"/>
</dbReference>
<dbReference type="CDD" id="cd14014">
    <property type="entry name" value="STKc_PknB_like"/>
    <property type="match status" value="1"/>
</dbReference>
<evidence type="ECO:0000256" key="1">
    <source>
        <dbReference type="ARBA" id="ARBA00022527"/>
    </source>
</evidence>
<keyword evidence="1 7" id="KW-0723">Serine/threonine-protein kinase</keyword>
<organism evidence="9 10">
    <name type="scientific">Adineta ricciae</name>
    <name type="common">Rotifer</name>
    <dbReference type="NCBI Taxonomy" id="249248"/>
    <lineage>
        <taxon>Eukaryota</taxon>
        <taxon>Metazoa</taxon>
        <taxon>Spiralia</taxon>
        <taxon>Gnathifera</taxon>
        <taxon>Rotifera</taxon>
        <taxon>Eurotatoria</taxon>
        <taxon>Bdelloidea</taxon>
        <taxon>Adinetida</taxon>
        <taxon>Adinetidae</taxon>
        <taxon>Adineta</taxon>
    </lineage>
</organism>
<evidence type="ECO:0000256" key="2">
    <source>
        <dbReference type="ARBA" id="ARBA00022679"/>
    </source>
</evidence>
<dbReference type="GO" id="GO:0000776">
    <property type="term" value="C:kinetochore"/>
    <property type="evidence" value="ECO:0007669"/>
    <property type="project" value="TreeGrafter"/>
</dbReference>
<dbReference type="SMART" id="SM00220">
    <property type="entry name" value="S_TKc"/>
    <property type="match status" value="1"/>
</dbReference>
<protein>
    <recommendedName>
        <fullName evidence="8">Protein kinase domain-containing protein</fullName>
    </recommendedName>
</protein>
<sequence>MLSHQLFSKKPVHSNQTHSINGELYTLLSRIGHGSYGSVWKSVTPKGKYYAVKVFEFNHAQNPLASDDRLSSFKTEVKMGKKLHDETEHVVTMCGYEYSPRYGVGFIAMELGSESLVDRVRNLHQTHSKSPMFDYYDYISLRDQQNIWCQLVNIILALHQYGVIHRDLKPANLLFFGPTLKVIDFGMAQDEFVGFSPHQRIGGTRPYSAPECFTGQALITPKADVWSVGAILYYLTYGKAPVFESPRPPFGVLPTRSRHIQEILEHCLRPVASRRPDHQSLAQHPFTRPFKRYLK</sequence>
<proteinExistence type="inferred from homology"/>
<dbReference type="InterPro" id="IPR000719">
    <property type="entry name" value="Prot_kinase_dom"/>
</dbReference>
<dbReference type="InterPro" id="IPR008271">
    <property type="entry name" value="Ser/Thr_kinase_AS"/>
</dbReference>
<evidence type="ECO:0000259" key="8">
    <source>
        <dbReference type="PROSITE" id="PS50011"/>
    </source>
</evidence>
<accession>A0A815AZZ6</accession>
<dbReference type="GO" id="GO:0034501">
    <property type="term" value="P:protein localization to kinetochore"/>
    <property type="evidence" value="ECO:0007669"/>
    <property type="project" value="TreeGrafter"/>
</dbReference>
<dbReference type="GO" id="GO:0033316">
    <property type="term" value="P:meiotic spindle assembly checkpoint signaling"/>
    <property type="evidence" value="ECO:0007669"/>
    <property type="project" value="TreeGrafter"/>
</dbReference>
<name>A0A815AZZ6_ADIRI</name>
<dbReference type="GO" id="GO:0005634">
    <property type="term" value="C:nucleus"/>
    <property type="evidence" value="ECO:0007669"/>
    <property type="project" value="TreeGrafter"/>
</dbReference>
<comment type="similarity">
    <text evidence="7">Belongs to the protein kinase superfamily.</text>
</comment>
<dbReference type="GO" id="GO:0007059">
    <property type="term" value="P:chromosome segregation"/>
    <property type="evidence" value="ECO:0007669"/>
    <property type="project" value="TreeGrafter"/>
</dbReference>
<dbReference type="SUPFAM" id="SSF56112">
    <property type="entry name" value="Protein kinase-like (PK-like)"/>
    <property type="match status" value="1"/>
</dbReference>
<dbReference type="Pfam" id="PF00069">
    <property type="entry name" value="Pkinase"/>
    <property type="match status" value="1"/>
</dbReference>
<dbReference type="PANTHER" id="PTHR22974:SF21">
    <property type="entry name" value="DUAL SPECIFICITY PROTEIN KINASE TTK"/>
    <property type="match status" value="1"/>
</dbReference>
<dbReference type="EMBL" id="CAJNOJ010000188">
    <property type="protein sequence ID" value="CAF1264315.1"/>
    <property type="molecule type" value="Genomic_DNA"/>
</dbReference>
<dbReference type="GO" id="GO:0007094">
    <property type="term" value="P:mitotic spindle assembly checkpoint signaling"/>
    <property type="evidence" value="ECO:0007669"/>
    <property type="project" value="TreeGrafter"/>
</dbReference>
<keyword evidence="4" id="KW-0418">Kinase</keyword>
<dbReference type="Gene3D" id="1.10.510.10">
    <property type="entry name" value="Transferase(Phosphotransferase) domain 1"/>
    <property type="match status" value="1"/>
</dbReference>
<evidence type="ECO:0000256" key="4">
    <source>
        <dbReference type="ARBA" id="ARBA00022777"/>
    </source>
</evidence>
<evidence type="ECO:0000256" key="5">
    <source>
        <dbReference type="ARBA" id="ARBA00022840"/>
    </source>
</evidence>
<dbReference type="InterPro" id="IPR011009">
    <property type="entry name" value="Kinase-like_dom_sf"/>
</dbReference>
<dbReference type="GO" id="GO:0004674">
    <property type="term" value="F:protein serine/threonine kinase activity"/>
    <property type="evidence" value="ECO:0007669"/>
    <property type="project" value="UniProtKB-KW"/>
</dbReference>
<dbReference type="PROSITE" id="PS00107">
    <property type="entry name" value="PROTEIN_KINASE_ATP"/>
    <property type="match status" value="1"/>
</dbReference>
<dbReference type="PANTHER" id="PTHR22974">
    <property type="entry name" value="MIXED LINEAGE PROTEIN KINASE"/>
    <property type="match status" value="1"/>
</dbReference>
<dbReference type="GO" id="GO:0004712">
    <property type="term" value="F:protein serine/threonine/tyrosine kinase activity"/>
    <property type="evidence" value="ECO:0007669"/>
    <property type="project" value="TreeGrafter"/>
</dbReference>
<evidence type="ECO:0000256" key="6">
    <source>
        <dbReference type="PROSITE-ProRule" id="PRU10141"/>
    </source>
</evidence>
<evidence type="ECO:0000313" key="10">
    <source>
        <dbReference type="Proteomes" id="UP000663852"/>
    </source>
</evidence>
<reference evidence="9" key="1">
    <citation type="submission" date="2021-02" db="EMBL/GenBank/DDBJ databases">
        <authorList>
            <person name="Nowell W R."/>
        </authorList>
    </citation>
    <scope>NUCLEOTIDE SEQUENCE</scope>
</reference>